<dbReference type="OrthoDB" id="9794917at2"/>
<protein>
    <submittedName>
        <fullName evidence="2">Glyoxalase</fullName>
    </submittedName>
</protein>
<dbReference type="Gene3D" id="3.10.180.10">
    <property type="entry name" value="2,3-Dihydroxybiphenyl 1,2-Dioxygenase, domain 1"/>
    <property type="match status" value="1"/>
</dbReference>
<dbReference type="PANTHER" id="PTHR33993:SF14">
    <property type="entry name" value="GB|AAF24581.1"/>
    <property type="match status" value="1"/>
</dbReference>
<dbReference type="AlphaFoldDB" id="A0A4Q0YSJ0"/>
<dbReference type="RefSeq" id="WP_129121417.1">
    <property type="nucleotide sequence ID" value="NZ_PEIB01000004.1"/>
</dbReference>
<name>A0A4Q0YSJ0_9GAMM</name>
<reference evidence="2 3" key="1">
    <citation type="submission" date="2017-10" db="EMBL/GenBank/DDBJ databases">
        <title>Nyctiphanis sp. nov., isolated from the stomach of the euphausiid Nyctiphanes simplex (Hansen, 1911) in the Gulf of California.</title>
        <authorList>
            <person name="Gomez-Gil B."/>
            <person name="Aguilar-Mendez M."/>
            <person name="Lopez-Cortes A."/>
            <person name="Gomez-Gutierrez J."/>
            <person name="Roque A."/>
            <person name="Lang E."/>
            <person name="Gonzalez-Castillo A."/>
        </authorList>
    </citation>
    <scope>NUCLEOTIDE SEQUENCE [LARGE SCALE GENOMIC DNA]</scope>
    <source>
        <strain evidence="2 3">CAIM 600</strain>
    </source>
</reference>
<sequence length="121" mass="13272">MFKKIESTMFFADDIHKAAKWYAELLGSEVEYENPDYAFVRGAEMIFGFHPVDEKNNPGRDGSVTYWEIDDITSAISTLTSMGATLYRGPGKTDLGADVAMLIDPFGNAIGLNQSPTPNAV</sequence>
<dbReference type="PROSITE" id="PS51819">
    <property type="entry name" value="VOC"/>
    <property type="match status" value="1"/>
</dbReference>
<gene>
    <name evidence="2" type="ORF">CS022_05310</name>
</gene>
<dbReference type="Proteomes" id="UP000290287">
    <property type="component" value="Unassembled WGS sequence"/>
</dbReference>
<dbReference type="InterPro" id="IPR052164">
    <property type="entry name" value="Anthracycline_SecMetBiosynth"/>
</dbReference>
<dbReference type="InterPro" id="IPR029068">
    <property type="entry name" value="Glyas_Bleomycin-R_OHBP_Dase"/>
</dbReference>
<keyword evidence="3" id="KW-1185">Reference proteome</keyword>
<dbReference type="EMBL" id="PEIB01000004">
    <property type="protein sequence ID" value="RXJ74172.1"/>
    <property type="molecule type" value="Genomic_DNA"/>
</dbReference>
<dbReference type="Pfam" id="PF00903">
    <property type="entry name" value="Glyoxalase"/>
    <property type="match status" value="1"/>
</dbReference>
<evidence type="ECO:0000313" key="2">
    <source>
        <dbReference type="EMBL" id="RXJ74172.1"/>
    </source>
</evidence>
<dbReference type="InterPro" id="IPR004360">
    <property type="entry name" value="Glyas_Fos-R_dOase_dom"/>
</dbReference>
<accession>A0A4Q0YSJ0</accession>
<evidence type="ECO:0000313" key="3">
    <source>
        <dbReference type="Proteomes" id="UP000290287"/>
    </source>
</evidence>
<proteinExistence type="predicted"/>
<dbReference type="InterPro" id="IPR037523">
    <property type="entry name" value="VOC_core"/>
</dbReference>
<comment type="caution">
    <text evidence="2">The sequence shown here is derived from an EMBL/GenBank/DDBJ whole genome shotgun (WGS) entry which is preliminary data.</text>
</comment>
<dbReference type="SUPFAM" id="SSF54593">
    <property type="entry name" value="Glyoxalase/Bleomycin resistance protein/Dihydroxybiphenyl dioxygenase"/>
    <property type="match status" value="1"/>
</dbReference>
<organism evidence="2 3">
    <name type="scientific">Veronia nyctiphanis</name>
    <dbReference type="NCBI Taxonomy" id="1278244"/>
    <lineage>
        <taxon>Bacteria</taxon>
        <taxon>Pseudomonadati</taxon>
        <taxon>Pseudomonadota</taxon>
        <taxon>Gammaproteobacteria</taxon>
        <taxon>Vibrionales</taxon>
        <taxon>Vibrionaceae</taxon>
        <taxon>Veronia</taxon>
    </lineage>
</organism>
<evidence type="ECO:0000259" key="1">
    <source>
        <dbReference type="PROSITE" id="PS51819"/>
    </source>
</evidence>
<dbReference type="PANTHER" id="PTHR33993">
    <property type="entry name" value="GLYOXALASE-RELATED"/>
    <property type="match status" value="1"/>
</dbReference>
<feature type="domain" description="VOC" evidence="1">
    <location>
        <begin position="4"/>
        <end position="115"/>
    </location>
</feature>